<dbReference type="Proteomes" id="UP000014500">
    <property type="component" value="Unassembled WGS sequence"/>
</dbReference>
<dbReference type="PANTHER" id="PTHR19446">
    <property type="entry name" value="REVERSE TRANSCRIPTASES"/>
    <property type="match status" value="1"/>
</dbReference>
<accession>T1IZD8</accession>
<evidence type="ECO:0000313" key="2">
    <source>
        <dbReference type="Proteomes" id="UP000014500"/>
    </source>
</evidence>
<dbReference type="AlphaFoldDB" id="T1IZD8"/>
<dbReference type="eggNOG" id="KOG1075">
    <property type="taxonomic scope" value="Eukaryota"/>
</dbReference>
<organism evidence="1 2">
    <name type="scientific">Strigamia maritima</name>
    <name type="common">European centipede</name>
    <name type="synonym">Geophilus maritimus</name>
    <dbReference type="NCBI Taxonomy" id="126957"/>
    <lineage>
        <taxon>Eukaryota</taxon>
        <taxon>Metazoa</taxon>
        <taxon>Ecdysozoa</taxon>
        <taxon>Arthropoda</taxon>
        <taxon>Myriapoda</taxon>
        <taxon>Chilopoda</taxon>
        <taxon>Pleurostigmophora</taxon>
        <taxon>Geophilomorpha</taxon>
        <taxon>Linotaeniidae</taxon>
        <taxon>Strigamia</taxon>
    </lineage>
</organism>
<dbReference type="PhylomeDB" id="T1IZD8"/>
<name>T1IZD8_STRMM</name>
<reference evidence="1" key="2">
    <citation type="submission" date="2015-02" db="UniProtKB">
        <authorList>
            <consortium name="EnsemblMetazoa"/>
        </authorList>
    </citation>
    <scope>IDENTIFICATION</scope>
</reference>
<protein>
    <submittedName>
        <fullName evidence="1">Uncharacterized protein</fullName>
    </submittedName>
</protein>
<reference evidence="2" key="1">
    <citation type="submission" date="2011-05" db="EMBL/GenBank/DDBJ databases">
        <authorList>
            <person name="Richards S.R."/>
            <person name="Qu J."/>
            <person name="Jiang H."/>
            <person name="Jhangiani S.N."/>
            <person name="Agravi P."/>
            <person name="Goodspeed R."/>
            <person name="Gross S."/>
            <person name="Mandapat C."/>
            <person name="Jackson L."/>
            <person name="Mathew T."/>
            <person name="Pu L."/>
            <person name="Thornton R."/>
            <person name="Saada N."/>
            <person name="Wilczek-Boney K.B."/>
            <person name="Lee S."/>
            <person name="Kovar C."/>
            <person name="Wu Y."/>
            <person name="Scherer S.E."/>
            <person name="Worley K.C."/>
            <person name="Muzny D.M."/>
            <person name="Gibbs R."/>
        </authorList>
    </citation>
    <scope>NUCLEOTIDE SEQUENCE</scope>
    <source>
        <strain evidence="2">Brora</strain>
    </source>
</reference>
<dbReference type="STRING" id="126957.T1IZD8"/>
<sequence length="246" mass="28847">MVSLGEAIKPEGHHLEEVEHLIATEELTLDQEFSEEEFELQIKRLKKGKAPSRNQEINEFYGTLSADSRTRIFSRINEGGEWPDTWRDGVIFPVYKASDSTLASNYRGIALFDVLYKVVTTIMAVTTFYLGKNYSLARRERKAGFRKGHGTRDHLFTLNTLIKNRLRRPRCKLYALFLDFKIAFDREKLFEKLWKLGIRRHMLRMIRTIYSETKNQRWNIGGSHMGRWKVYCLKYADDVVMVAESP</sequence>
<dbReference type="EnsemblMetazoa" id="SMAR006612-RA">
    <property type="protein sequence ID" value="SMAR006612-PA"/>
    <property type="gene ID" value="SMAR006612"/>
</dbReference>
<dbReference type="HOGENOM" id="CLU_1130310_0_0_1"/>
<proteinExistence type="predicted"/>
<dbReference type="EMBL" id="JH431713">
    <property type="status" value="NOT_ANNOTATED_CDS"/>
    <property type="molecule type" value="Genomic_DNA"/>
</dbReference>
<evidence type="ECO:0000313" key="1">
    <source>
        <dbReference type="EnsemblMetazoa" id="SMAR006612-PA"/>
    </source>
</evidence>
<keyword evidence="2" id="KW-1185">Reference proteome</keyword>